<evidence type="ECO:0000256" key="6">
    <source>
        <dbReference type="ARBA" id="ARBA00022982"/>
    </source>
</evidence>
<proteinExistence type="predicted"/>
<evidence type="ECO:0000256" key="3">
    <source>
        <dbReference type="ARBA" id="ARBA00022485"/>
    </source>
</evidence>
<sequence>MFDADQNKATRRNFLKIATGVTATALGLGIMPRFAEAFSMPHVTLNDPTAKAMNYVEDASTTSNTLHKVGSACANCQLYMGAASGYGPCQLYPGKAVSSKGWCTSYTPKAAG</sequence>
<evidence type="ECO:0000256" key="5">
    <source>
        <dbReference type="ARBA" id="ARBA00022729"/>
    </source>
</evidence>
<comment type="caution">
    <text evidence="10">The sequence shown here is derived from an EMBL/GenBank/DDBJ whole genome shotgun (WGS) entry which is preliminary data.</text>
</comment>
<feature type="domain" description="High potential iron-sulfur proteins family profile" evidence="9">
    <location>
        <begin position="37"/>
        <end position="111"/>
    </location>
</feature>
<organism evidence="10 11">
    <name type="scientific">Dyella flagellata</name>
    <dbReference type="NCBI Taxonomy" id="1867833"/>
    <lineage>
        <taxon>Bacteria</taxon>
        <taxon>Pseudomonadati</taxon>
        <taxon>Pseudomonadota</taxon>
        <taxon>Gammaproteobacteria</taxon>
        <taxon>Lysobacterales</taxon>
        <taxon>Rhodanobacteraceae</taxon>
        <taxon>Dyella</taxon>
    </lineage>
</organism>
<dbReference type="Gene3D" id="4.10.490.10">
    <property type="entry name" value="High potential iron-sulphur protein"/>
    <property type="match status" value="1"/>
</dbReference>
<comment type="function">
    <text evidence="1">Specific class of high-redox-potential 4Fe-4S ferredoxins. Functions in anaerobic electron transport in most purple and in some other photosynthetic bacteria and in at least one genus (Paracoccus) of halophilic, denitrifying bacteria.</text>
</comment>
<evidence type="ECO:0000259" key="9">
    <source>
        <dbReference type="PROSITE" id="PS51373"/>
    </source>
</evidence>
<evidence type="ECO:0000256" key="1">
    <source>
        <dbReference type="ARBA" id="ARBA00002137"/>
    </source>
</evidence>
<gene>
    <name evidence="10" type="ORF">GCM10007898_33990</name>
</gene>
<evidence type="ECO:0000256" key="7">
    <source>
        <dbReference type="ARBA" id="ARBA00023004"/>
    </source>
</evidence>
<keyword evidence="4" id="KW-0479">Metal-binding</keyword>
<accession>A0ABQ5XH92</accession>
<dbReference type="InterPro" id="IPR036369">
    <property type="entry name" value="HIPIP_sf"/>
</dbReference>
<keyword evidence="8" id="KW-0411">Iron-sulfur</keyword>
<name>A0ABQ5XH92_9GAMM</name>
<protein>
    <submittedName>
        <fullName evidence="10">High-potential iron-sulfur protein</fullName>
    </submittedName>
</protein>
<evidence type="ECO:0000313" key="10">
    <source>
        <dbReference type="EMBL" id="GLQ89824.1"/>
    </source>
</evidence>
<dbReference type="PROSITE" id="PS51318">
    <property type="entry name" value="TAT"/>
    <property type="match status" value="1"/>
</dbReference>
<keyword evidence="6" id="KW-0249">Electron transport</keyword>
<evidence type="ECO:0000256" key="2">
    <source>
        <dbReference type="ARBA" id="ARBA00022448"/>
    </source>
</evidence>
<evidence type="ECO:0000256" key="8">
    <source>
        <dbReference type="ARBA" id="ARBA00023014"/>
    </source>
</evidence>
<dbReference type="InterPro" id="IPR019546">
    <property type="entry name" value="TAT_signal_bac_arc"/>
</dbReference>
<dbReference type="SUPFAM" id="SSF57652">
    <property type="entry name" value="HIPIP (high potential iron protein)"/>
    <property type="match status" value="1"/>
</dbReference>
<dbReference type="EMBL" id="BSOA01000043">
    <property type="protein sequence ID" value="GLQ89824.1"/>
    <property type="molecule type" value="Genomic_DNA"/>
</dbReference>
<evidence type="ECO:0000256" key="4">
    <source>
        <dbReference type="ARBA" id="ARBA00022723"/>
    </source>
</evidence>
<dbReference type="PROSITE" id="PS51373">
    <property type="entry name" value="HIPIP"/>
    <property type="match status" value="1"/>
</dbReference>
<reference evidence="11" key="1">
    <citation type="journal article" date="2019" name="Int. J. Syst. Evol. Microbiol.">
        <title>The Global Catalogue of Microorganisms (GCM) 10K type strain sequencing project: providing services to taxonomists for standard genome sequencing and annotation.</title>
        <authorList>
            <consortium name="The Broad Institute Genomics Platform"/>
            <consortium name="The Broad Institute Genome Sequencing Center for Infectious Disease"/>
            <person name="Wu L."/>
            <person name="Ma J."/>
        </authorList>
    </citation>
    <scope>NUCLEOTIDE SEQUENCE [LARGE SCALE GENOMIC DNA]</scope>
    <source>
        <strain evidence="11">NBRC 111981</strain>
    </source>
</reference>
<dbReference type="Proteomes" id="UP001156627">
    <property type="component" value="Unassembled WGS sequence"/>
</dbReference>
<keyword evidence="5" id="KW-0732">Signal</keyword>
<dbReference type="InterPro" id="IPR006311">
    <property type="entry name" value="TAT_signal"/>
</dbReference>
<keyword evidence="2" id="KW-0813">Transport</keyword>
<evidence type="ECO:0000313" key="11">
    <source>
        <dbReference type="Proteomes" id="UP001156627"/>
    </source>
</evidence>
<dbReference type="NCBIfam" id="TIGR01409">
    <property type="entry name" value="TAT_signal_seq"/>
    <property type="match status" value="1"/>
</dbReference>
<keyword evidence="11" id="KW-1185">Reference proteome</keyword>
<keyword evidence="3" id="KW-0004">4Fe-4S</keyword>
<dbReference type="InterPro" id="IPR000170">
    <property type="entry name" value="High_potential_FeS_prot"/>
</dbReference>
<keyword evidence="7" id="KW-0408">Iron</keyword>
<dbReference type="Pfam" id="PF01355">
    <property type="entry name" value="HIPIP"/>
    <property type="match status" value="1"/>
</dbReference>